<dbReference type="WBParaSite" id="ASIM_0000880401-mRNA-1">
    <property type="protein sequence ID" value="ASIM_0000880401-mRNA-1"/>
    <property type="gene ID" value="ASIM_0000880401"/>
</dbReference>
<keyword evidence="1" id="KW-1133">Transmembrane helix</keyword>
<name>A0A0M3JMB9_ANISI</name>
<protein>
    <submittedName>
        <fullName evidence="4">Ovule protein</fullName>
    </submittedName>
</protein>
<evidence type="ECO:0000313" key="3">
    <source>
        <dbReference type="Proteomes" id="UP000267096"/>
    </source>
</evidence>
<reference evidence="2 3" key="2">
    <citation type="submission" date="2018-11" db="EMBL/GenBank/DDBJ databases">
        <authorList>
            <consortium name="Pathogen Informatics"/>
        </authorList>
    </citation>
    <scope>NUCLEOTIDE SEQUENCE [LARGE SCALE GENOMIC DNA]</scope>
</reference>
<sequence length="90" mass="10351">MKIRICYAKLWNTNLMKKLVEALMLALDICVYCLSSSIIFSESIRMPFFQVIIPVDLITSHYQPLLRVNTCVFVHLILLNGYIPLFVIGS</sequence>
<organism evidence="4">
    <name type="scientific">Anisakis simplex</name>
    <name type="common">Herring worm</name>
    <dbReference type="NCBI Taxonomy" id="6269"/>
    <lineage>
        <taxon>Eukaryota</taxon>
        <taxon>Metazoa</taxon>
        <taxon>Ecdysozoa</taxon>
        <taxon>Nematoda</taxon>
        <taxon>Chromadorea</taxon>
        <taxon>Rhabditida</taxon>
        <taxon>Spirurina</taxon>
        <taxon>Ascaridomorpha</taxon>
        <taxon>Ascaridoidea</taxon>
        <taxon>Anisakidae</taxon>
        <taxon>Anisakis</taxon>
        <taxon>Anisakis simplex complex</taxon>
    </lineage>
</organism>
<keyword evidence="1" id="KW-0812">Transmembrane</keyword>
<gene>
    <name evidence="2" type="ORF">ASIM_LOCUS8553</name>
</gene>
<dbReference type="Proteomes" id="UP000267096">
    <property type="component" value="Unassembled WGS sequence"/>
</dbReference>
<dbReference type="EMBL" id="UYRR01023547">
    <property type="protein sequence ID" value="VDK32761.1"/>
    <property type="molecule type" value="Genomic_DNA"/>
</dbReference>
<dbReference type="AlphaFoldDB" id="A0A0M3JMB9"/>
<keyword evidence="1" id="KW-0472">Membrane</keyword>
<reference evidence="4" key="1">
    <citation type="submission" date="2017-02" db="UniProtKB">
        <authorList>
            <consortium name="WormBaseParasite"/>
        </authorList>
    </citation>
    <scope>IDENTIFICATION</scope>
</reference>
<feature type="transmembrane region" description="Helical" evidence="1">
    <location>
        <begin position="20"/>
        <end position="40"/>
    </location>
</feature>
<evidence type="ECO:0000256" key="1">
    <source>
        <dbReference type="SAM" id="Phobius"/>
    </source>
</evidence>
<accession>A0A0M3JMB9</accession>
<evidence type="ECO:0000313" key="4">
    <source>
        <dbReference type="WBParaSite" id="ASIM_0000880401-mRNA-1"/>
    </source>
</evidence>
<evidence type="ECO:0000313" key="2">
    <source>
        <dbReference type="EMBL" id="VDK32761.1"/>
    </source>
</evidence>
<feature type="transmembrane region" description="Helical" evidence="1">
    <location>
        <begin position="66"/>
        <end position="88"/>
    </location>
</feature>
<proteinExistence type="predicted"/>
<keyword evidence="3" id="KW-1185">Reference proteome</keyword>